<evidence type="ECO:0000313" key="5">
    <source>
        <dbReference type="Proteomes" id="UP001296706"/>
    </source>
</evidence>
<gene>
    <name evidence="4" type="ORF">HF577_31730</name>
</gene>
<evidence type="ECO:0000256" key="1">
    <source>
        <dbReference type="ARBA" id="ARBA00010062"/>
    </source>
</evidence>
<dbReference type="EMBL" id="JAAXKY010000161">
    <property type="protein sequence ID" value="NMH81645.1"/>
    <property type="molecule type" value="Genomic_DNA"/>
</dbReference>
<dbReference type="Proteomes" id="UP001296706">
    <property type="component" value="Unassembled WGS sequence"/>
</dbReference>
<protein>
    <submittedName>
        <fullName evidence="4">Branched-chain amino acid ABC transporter substrate-binding protein</fullName>
    </submittedName>
</protein>
<dbReference type="PANTHER" id="PTHR47151:SF2">
    <property type="entry name" value="AMINO ACID BINDING PROTEIN"/>
    <property type="match status" value="1"/>
</dbReference>
<comment type="caution">
    <text evidence="4">The sequence shown here is derived from an EMBL/GenBank/DDBJ whole genome shotgun (WGS) entry which is preliminary data.</text>
</comment>
<dbReference type="Pfam" id="PF13458">
    <property type="entry name" value="Peripla_BP_6"/>
    <property type="match status" value="1"/>
</dbReference>
<dbReference type="SUPFAM" id="SSF53822">
    <property type="entry name" value="Periplasmic binding protein-like I"/>
    <property type="match status" value="1"/>
</dbReference>
<dbReference type="InterPro" id="IPR028081">
    <property type="entry name" value="Leu-bd"/>
</dbReference>
<comment type="similarity">
    <text evidence="1">Belongs to the leucine-binding protein family.</text>
</comment>
<evidence type="ECO:0000259" key="3">
    <source>
        <dbReference type="Pfam" id="PF13458"/>
    </source>
</evidence>
<sequence>MRLQIFLPRPASVPARAGTRPSESILLSVVRGSAPRDEWEKSGVRRSGKFTGAAAILAGVVLLAACGTNQSSSSAAGGSSCDSSKGSLVIGLIAPLSGGLSAIGLGMKNSADLAIRQANDKCAVPGYRLVFQPDDDQGTPQVAAQAATELASDPNIAAVVGTYNSSTAQSVAPILEQQNIVEVSSGNTDPALTMGPQAATAPKRQFPTYFRLATTDLLQGPFGAQYLVQKAGKKRIAVIDDGKTYGVGLTENFVKEAKQLGADVVAQERVGEHDTDFSSVIAKIRPMNPDAVYYGGEFPVAGPLSKQLADAGLAIPVMGGDGIADKQYVTLGGRQGDLATGIGAPVESLPSAKTFTDAYAAAGYTDSYSAYGPLTYDSANVIINALAKVVKNGDFGGSRRQDLVDAVQQTNLDGTSGKVSFDQYGDTTNKVLTVYTVQGDNFAPVTTGTFTEPR</sequence>
<dbReference type="InterPro" id="IPR028082">
    <property type="entry name" value="Peripla_BP_I"/>
</dbReference>
<evidence type="ECO:0000256" key="2">
    <source>
        <dbReference type="ARBA" id="ARBA00022729"/>
    </source>
</evidence>
<dbReference type="Gene3D" id="3.40.50.2300">
    <property type="match status" value="2"/>
</dbReference>
<dbReference type="PANTHER" id="PTHR47151">
    <property type="entry name" value="LEU/ILE/VAL-BINDING ABC TRANSPORTER SUBUNIT"/>
    <property type="match status" value="1"/>
</dbReference>
<keyword evidence="2" id="KW-0732">Signal</keyword>
<reference evidence="4 5" key="1">
    <citation type="submission" date="2020-04" db="EMBL/GenBank/DDBJ databases">
        <authorList>
            <person name="Klaysubun C."/>
            <person name="Duangmal K."/>
            <person name="Lipun K."/>
        </authorList>
    </citation>
    <scope>NUCLEOTIDE SEQUENCE [LARGE SCALE GENOMIC DNA]</scope>
    <source>
        <strain evidence="4 5">JCM 11839</strain>
    </source>
</reference>
<accession>A0ABX1RMN4</accession>
<name>A0ABX1RMN4_9PSEU</name>
<dbReference type="CDD" id="cd06342">
    <property type="entry name" value="PBP1_ABC_LIVBP-like"/>
    <property type="match status" value="1"/>
</dbReference>
<proteinExistence type="inferred from homology"/>
<feature type="domain" description="Leucine-binding protein" evidence="3">
    <location>
        <begin position="89"/>
        <end position="438"/>
    </location>
</feature>
<keyword evidence="5" id="KW-1185">Reference proteome</keyword>
<evidence type="ECO:0000313" key="4">
    <source>
        <dbReference type="EMBL" id="NMH81645.1"/>
    </source>
</evidence>
<organism evidence="4 5">
    <name type="scientific">Pseudonocardia xinjiangensis</name>
    <dbReference type="NCBI Taxonomy" id="75289"/>
    <lineage>
        <taxon>Bacteria</taxon>
        <taxon>Bacillati</taxon>
        <taxon>Actinomycetota</taxon>
        <taxon>Actinomycetes</taxon>
        <taxon>Pseudonocardiales</taxon>
        <taxon>Pseudonocardiaceae</taxon>
        <taxon>Pseudonocardia</taxon>
    </lineage>
</organism>